<dbReference type="EMBL" id="CABVJG010000021">
    <property type="protein sequence ID" value="VVQ23341.1"/>
    <property type="molecule type" value="Genomic_DNA"/>
</dbReference>
<protein>
    <submittedName>
        <fullName evidence="1">Uncharacterized protein</fullName>
    </submittedName>
</protein>
<evidence type="ECO:0000313" key="1">
    <source>
        <dbReference type="EMBL" id="VVQ23341.1"/>
    </source>
</evidence>
<proteinExistence type="predicted"/>
<accession>A0A5E7VKQ3</accession>
<sequence length="203" mass="22909">MAKSKTRKPINPGFESTIWIDQSHVVESASAFADVAIALSSELSPHGDPKLNVIFTNGSLALELFFKSQLIERIVEPAFVEMTPEGERITTEEHYINQELPNFVVAIHHSRLKVKEGCKSHELVKLYECLDQDTQVNILRSISNETLKIQTKADLLDFLSVINNFFVDKRYHFEGFINGVESDRVHLYTLLPVLKGVKSALAI</sequence>
<organism evidence="1 2">
    <name type="scientific">Pseudomonas fluorescens</name>
    <dbReference type="NCBI Taxonomy" id="294"/>
    <lineage>
        <taxon>Bacteria</taxon>
        <taxon>Pseudomonadati</taxon>
        <taxon>Pseudomonadota</taxon>
        <taxon>Gammaproteobacteria</taxon>
        <taxon>Pseudomonadales</taxon>
        <taxon>Pseudomonadaceae</taxon>
        <taxon>Pseudomonas</taxon>
    </lineage>
</organism>
<dbReference type="Proteomes" id="UP000412311">
    <property type="component" value="Unassembled WGS sequence"/>
</dbReference>
<gene>
    <name evidence="1" type="ORF">PS925_05295</name>
</gene>
<dbReference type="RefSeq" id="WP_150795357.1">
    <property type="nucleotide sequence ID" value="NZ_CABVJG010000021.1"/>
</dbReference>
<name>A0A5E7VKQ3_PSEFL</name>
<reference evidence="1 2" key="1">
    <citation type="submission" date="2019-09" db="EMBL/GenBank/DDBJ databases">
        <authorList>
            <person name="Chandra G."/>
            <person name="Truman W A."/>
        </authorList>
    </citation>
    <scope>NUCLEOTIDE SEQUENCE [LARGE SCALE GENOMIC DNA]</scope>
    <source>
        <strain evidence="1">PS925</strain>
    </source>
</reference>
<dbReference type="AlphaFoldDB" id="A0A5E7VKQ3"/>
<evidence type="ECO:0000313" key="2">
    <source>
        <dbReference type="Proteomes" id="UP000412311"/>
    </source>
</evidence>